<dbReference type="SUPFAM" id="SSF53335">
    <property type="entry name" value="S-adenosyl-L-methionine-dependent methyltransferases"/>
    <property type="match status" value="1"/>
</dbReference>
<evidence type="ECO:0000256" key="5">
    <source>
        <dbReference type="ARBA" id="ARBA00022747"/>
    </source>
</evidence>
<dbReference type="Gene3D" id="3.40.50.150">
    <property type="entry name" value="Vaccinia Virus protein VP39"/>
    <property type="match status" value="1"/>
</dbReference>
<name>X1IR82_9ZZZZ</name>
<dbReference type="GO" id="GO:0032259">
    <property type="term" value="P:methylation"/>
    <property type="evidence" value="ECO:0007669"/>
    <property type="project" value="UniProtKB-KW"/>
</dbReference>
<sequence length="161" mass="18875">MDTKKDMEQQSAVIGQIFTPSYIAKFMVSNVLELLKTLNYEDKFNIKINDLKVLDPTTGEGVFLKYLLEYNLTNITAYEIDNRLKSQLVKNYPNVQFRFENFLGSDNNEKFDIIIGNPPYLGQNYNAKVFQNLIKNYPFCREYFVGNMDLFYFFIHLGIAK</sequence>
<keyword evidence="2" id="KW-0489">Methyltransferase</keyword>
<dbReference type="EMBL" id="BARU01021398">
    <property type="protein sequence ID" value="GAH60038.1"/>
    <property type="molecule type" value="Genomic_DNA"/>
</dbReference>
<comment type="caution">
    <text evidence="9">The sequence shown here is derived from an EMBL/GenBank/DDBJ whole genome shotgun (WGS) entry which is preliminary data.</text>
</comment>
<feature type="domain" description="Type II methyltransferase M.TaqI-like" evidence="8">
    <location>
        <begin position="74"/>
        <end position="159"/>
    </location>
</feature>
<evidence type="ECO:0000256" key="3">
    <source>
        <dbReference type="ARBA" id="ARBA00022679"/>
    </source>
</evidence>
<dbReference type="PANTHER" id="PTHR33841:SF6">
    <property type="entry name" value="TYPE II METHYLTRANSFERASE M.HINDII"/>
    <property type="match status" value="1"/>
</dbReference>
<dbReference type="GO" id="GO:0003677">
    <property type="term" value="F:DNA binding"/>
    <property type="evidence" value="ECO:0007669"/>
    <property type="project" value="UniProtKB-KW"/>
</dbReference>
<evidence type="ECO:0000256" key="6">
    <source>
        <dbReference type="ARBA" id="ARBA00023125"/>
    </source>
</evidence>
<evidence type="ECO:0000256" key="2">
    <source>
        <dbReference type="ARBA" id="ARBA00022603"/>
    </source>
</evidence>
<protein>
    <recommendedName>
        <fullName evidence="1">site-specific DNA-methyltransferase (adenine-specific)</fullName>
        <ecNumber evidence="1">2.1.1.72</ecNumber>
    </recommendedName>
</protein>
<keyword evidence="6" id="KW-0238">DNA-binding</keyword>
<dbReference type="InterPro" id="IPR050953">
    <property type="entry name" value="N4_N6_ade-DNA_methylase"/>
</dbReference>
<evidence type="ECO:0000256" key="1">
    <source>
        <dbReference type="ARBA" id="ARBA00011900"/>
    </source>
</evidence>
<proteinExistence type="predicted"/>
<keyword evidence="3" id="KW-0808">Transferase</keyword>
<evidence type="ECO:0000256" key="7">
    <source>
        <dbReference type="ARBA" id="ARBA00047942"/>
    </source>
</evidence>
<dbReference type="AlphaFoldDB" id="X1IR82"/>
<dbReference type="GO" id="GO:0009307">
    <property type="term" value="P:DNA restriction-modification system"/>
    <property type="evidence" value="ECO:0007669"/>
    <property type="project" value="UniProtKB-KW"/>
</dbReference>
<keyword evidence="5" id="KW-0680">Restriction system</keyword>
<dbReference type="PRINTS" id="PR00507">
    <property type="entry name" value="N12N6MTFRASE"/>
</dbReference>
<organism evidence="9">
    <name type="scientific">marine sediment metagenome</name>
    <dbReference type="NCBI Taxonomy" id="412755"/>
    <lineage>
        <taxon>unclassified sequences</taxon>
        <taxon>metagenomes</taxon>
        <taxon>ecological metagenomes</taxon>
    </lineage>
</organism>
<dbReference type="PANTHER" id="PTHR33841">
    <property type="entry name" value="DNA METHYLTRANSFERASE YEEA-RELATED"/>
    <property type="match status" value="1"/>
</dbReference>
<keyword evidence="4" id="KW-0949">S-adenosyl-L-methionine</keyword>
<reference evidence="9" key="1">
    <citation type="journal article" date="2014" name="Front. Microbiol.">
        <title>High frequency of phylogenetically diverse reductive dehalogenase-homologous genes in deep subseafloor sedimentary metagenomes.</title>
        <authorList>
            <person name="Kawai M."/>
            <person name="Futagami T."/>
            <person name="Toyoda A."/>
            <person name="Takaki Y."/>
            <person name="Nishi S."/>
            <person name="Hori S."/>
            <person name="Arai W."/>
            <person name="Tsubouchi T."/>
            <person name="Morono Y."/>
            <person name="Uchiyama I."/>
            <person name="Ito T."/>
            <person name="Fujiyama A."/>
            <person name="Inagaki F."/>
            <person name="Takami H."/>
        </authorList>
    </citation>
    <scope>NUCLEOTIDE SEQUENCE</scope>
    <source>
        <strain evidence="9">Expedition CK06-06</strain>
    </source>
</reference>
<dbReference type="InterPro" id="IPR011639">
    <property type="entry name" value="MethylTrfase_TaqI-like_dom"/>
</dbReference>
<evidence type="ECO:0000256" key="4">
    <source>
        <dbReference type="ARBA" id="ARBA00022691"/>
    </source>
</evidence>
<dbReference type="InterPro" id="IPR002052">
    <property type="entry name" value="DNA_methylase_N6_adenine_CS"/>
</dbReference>
<dbReference type="GO" id="GO:0009007">
    <property type="term" value="F:site-specific DNA-methyltransferase (adenine-specific) activity"/>
    <property type="evidence" value="ECO:0007669"/>
    <property type="project" value="UniProtKB-EC"/>
</dbReference>
<dbReference type="Pfam" id="PF07669">
    <property type="entry name" value="Eco57I"/>
    <property type="match status" value="1"/>
</dbReference>
<dbReference type="PROSITE" id="PS00092">
    <property type="entry name" value="N6_MTASE"/>
    <property type="match status" value="1"/>
</dbReference>
<comment type="catalytic activity">
    <reaction evidence="7">
        <text>a 2'-deoxyadenosine in DNA + S-adenosyl-L-methionine = an N(6)-methyl-2'-deoxyadenosine in DNA + S-adenosyl-L-homocysteine + H(+)</text>
        <dbReference type="Rhea" id="RHEA:15197"/>
        <dbReference type="Rhea" id="RHEA-COMP:12418"/>
        <dbReference type="Rhea" id="RHEA-COMP:12419"/>
        <dbReference type="ChEBI" id="CHEBI:15378"/>
        <dbReference type="ChEBI" id="CHEBI:57856"/>
        <dbReference type="ChEBI" id="CHEBI:59789"/>
        <dbReference type="ChEBI" id="CHEBI:90615"/>
        <dbReference type="ChEBI" id="CHEBI:90616"/>
        <dbReference type="EC" id="2.1.1.72"/>
    </reaction>
</comment>
<gene>
    <name evidence="9" type="ORF">S03H2_35023</name>
</gene>
<evidence type="ECO:0000313" key="9">
    <source>
        <dbReference type="EMBL" id="GAH60038.1"/>
    </source>
</evidence>
<dbReference type="CDD" id="cd02440">
    <property type="entry name" value="AdoMet_MTases"/>
    <property type="match status" value="1"/>
</dbReference>
<evidence type="ECO:0000259" key="8">
    <source>
        <dbReference type="Pfam" id="PF07669"/>
    </source>
</evidence>
<dbReference type="EC" id="2.1.1.72" evidence="1"/>
<accession>X1IR82</accession>
<dbReference type="InterPro" id="IPR029063">
    <property type="entry name" value="SAM-dependent_MTases_sf"/>
</dbReference>